<sequence>HSLLIRLTAADYQQLEGRVVNPIVNAKQLMVEMSLSDRFFQVFTENVENNPRVESEQELEPCIGCMVKLANIKLQRRCGTVNAEQGCVNCYCRPMWCIMCLSKWFAARQKQDQPETWLSSRCPCPTCRSNFCILDVCLIPTVDGNT</sequence>
<dbReference type="GO" id="GO:0061630">
    <property type="term" value="F:ubiquitin protein ligase activity"/>
    <property type="evidence" value="ECO:0007669"/>
    <property type="project" value="InterPro"/>
</dbReference>
<keyword evidence="5" id="KW-0472">Membrane</keyword>
<accession>A0AAV2SE42</accession>
<comment type="caution">
    <text evidence="6">The sequence shown here is derived from an EMBL/GenBank/DDBJ whole genome shotgun (WGS) entry which is preliminary data.</text>
</comment>
<feature type="non-terminal residue" evidence="6">
    <location>
        <position position="146"/>
    </location>
</feature>
<keyword evidence="4" id="KW-1133">Transmembrane helix</keyword>
<reference evidence="6 7" key="1">
    <citation type="submission" date="2024-05" db="EMBL/GenBank/DDBJ databases">
        <authorList>
            <person name="Wallberg A."/>
        </authorList>
    </citation>
    <scope>NUCLEOTIDE SEQUENCE [LARGE SCALE GENOMIC DNA]</scope>
</reference>
<name>A0AAV2SE42_MEGNR</name>
<dbReference type="GO" id="GO:0016020">
    <property type="term" value="C:membrane"/>
    <property type="evidence" value="ECO:0007669"/>
    <property type="project" value="UniProtKB-SubCell"/>
</dbReference>
<gene>
    <name evidence="6" type="ORF">MNOR_LOCUS34949</name>
</gene>
<keyword evidence="7" id="KW-1185">Reference proteome</keyword>
<comment type="subcellular location">
    <subcellularLocation>
        <location evidence="1">Membrane</location>
        <topology evidence="1">Multi-pass membrane protein</topology>
    </subcellularLocation>
</comment>
<proteinExistence type="inferred from homology"/>
<dbReference type="AlphaFoldDB" id="A0AAV2SE42"/>
<dbReference type="EMBL" id="CAXKWB010056005">
    <property type="protein sequence ID" value="CAL4177759.1"/>
    <property type="molecule type" value="Genomic_DNA"/>
</dbReference>
<dbReference type="PANTHER" id="PTHR31322">
    <property type="entry name" value="E3 UBIQUITIN-PROTEIN LIGASE TM129"/>
    <property type="match status" value="1"/>
</dbReference>
<dbReference type="Proteomes" id="UP001497623">
    <property type="component" value="Unassembled WGS sequence"/>
</dbReference>
<feature type="non-terminal residue" evidence="6">
    <location>
        <position position="1"/>
    </location>
</feature>
<evidence type="ECO:0008006" key="8">
    <source>
        <dbReference type="Google" id="ProtNLM"/>
    </source>
</evidence>
<evidence type="ECO:0000256" key="2">
    <source>
        <dbReference type="ARBA" id="ARBA00007332"/>
    </source>
</evidence>
<evidence type="ECO:0000256" key="4">
    <source>
        <dbReference type="ARBA" id="ARBA00022989"/>
    </source>
</evidence>
<comment type="similarity">
    <text evidence="2">Belongs to the TMEM129 family.</text>
</comment>
<dbReference type="GO" id="GO:0016567">
    <property type="term" value="P:protein ubiquitination"/>
    <property type="evidence" value="ECO:0007669"/>
    <property type="project" value="InterPro"/>
</dbReference>
<dbReference type="Pfam" id="PF10272">
    <property type="entry name" value="Tmpp129"/>
    <property type="match status" value="1"/>
</dbReference>
<protein>
    <recommendedName>
        <fullName evidence="8">Transmembrane protein 129</fullName>
    </recommendedName>
</protein>
<dbReference type="GO" id="GO:0005783">
    <property type="term" value="C:endoplasmic reticulum"/>
    <property type="evidence" value="ECO:0007669"/>
    <property type="project" value="TreeGrafter"/>
</dbReference>
<dbReference type="PANTHER" id="PTHR31322:SF2">
    <property type="entry name" value="E3 UBIQUITIN-PROTEIN LIGASE TM129"/>
    <property type="match status" value="1"/>
</dbReference>
<evidence type="ECO:0000256" key="3">
    <source>
        <dbReference type="ARBA" id="ARBA00022692"/>
    </source>
</evidence>
<keyword evidence="3" id="KW-0812">Transmembrane</keyword>
<organism evidence="6 7">
    <name type="scientific">Meganyctiphanes norvegica</name>
    <name type="common">Northern krill</name>
    <name type="synonym">Thysanopoda norvegica</name>
    <dbReference type="NCBI Taxonomy" id="48144"/>
    <lineage>
        <taxon>Eukaryota</taxon>
        <taxon>Metazoa</taxon>
        <taxon>Ecdysozoa</taxon>
        <taxon>Arthropoda</taxon>
        <taxon>Crustacea</taxon>
        <taxon>Multicrustacea</taxon>
        <taxon>Malacostraca</taxon>
        <taxon>Eumalacostraca</taxon>
        <taxon>Eucarida</taxon>
        <taxon>Euphausiacea</taxon>
        <taxon>Euphausiidae</taxon>
        <taxon>Meganyctiphanes</taxon>
    </lineage>
</organism>
<dbReference type="InterPro" id="IPR018801">
    <property type="entry name" value="TM129"/>
</dbReference>
<evidence type="ECO:0000313" key="6">
    <source>
        <dbReference type="EMBL" id="CAL4177759.1"/>
    </source>
</evidence>
<evidence type="ECO:0000256" key="5">
    <source>
        <dbReference type="ARBA" id="ARBA00023136"/>
    </source>
</evidence>
<evidence type="ECO:0000256" key="1">
    <source>
        <dbReference type="ARBA" id="ARBA00004141"/>
    </source>
</evidence>
<evidence type="ECO:0000313" key="7">
    <source>
        <dbReference type="Proteomes" id="UP001497623"/>
    </source>
</evidence>